<protein>
    <submittedName>
        <fullName evidence="1">Uncharacterized protein</fullName>
    </submittedName>
</protein>
<proteinExistence type="predicted"/>
<sequence length="555" mass="63387">MSSKIEKLKSVNKRNLFGSSDLSKQSDMGIKIEMNSPKTENFVTESKPSKKSKLNDLHYKCLRKYLKEDILIGYTEAMEKLQEETDIKCSYSTIRKAIIKLREEINTNSTNLDPSAVKDRSFNDRTKLKDLHIDESELSSSESELKDDVKPRIQGSKLQKLHIECLKKYLREDASIGCYKAKTKLKQDTGLEASAYTIRKSLSLLKKETDQNSIEISDSDLETKVKCIAIEQGFKIKELHIECLKRYLKENNSIRASEAKNRLFIDTGLEVTAQVIRNTLVEIKEQKCLKKYLKENSLIEPTEAKNRLQEETGLKRSTKTIQKALINLREEMDSERINLDTSTTENNRLSDRFKLKDLHLESLKKYLKEDMFIGPTEAKSKFKEETGLDISVSTVSTALTKLRKEMGLDYDNLAPAVAKKSANTQTKLKGLYLSCLKKYLHGDNYTGPTEANYKNKEQVSLVISLSTFSNTMRNLRKEMDLEHADLKSTEAKGVANTRSKLNTSHLEFLKNILKEDVLIGPTEAKGRLKEEFSLEVSYSTVRDAIIKIKKELVSE</sequence>
<reference evidence="1 2" key="1">
    <citation type="journal article" date="2015" name="Genome Biol. Evol.">
        <title>Phylogenomic analyses indicate that early fungi evolved digesting cell walls of algal ancestors of land plants.</title>
        <authorList>
            <person name="Chang Y."/>
            <person name="Wang S."/>
            <person name="Sekimoto S."/>
            <person name="Aerts A.L."/>
            <person name="Choi C."/>
            <person name="Clum A."/>
            <person name="LaButti K.M."/>
            <person name="Lindquist E.A."/>
            <person name="Yee Ngan C."/>
            <person name="Ohm R.A."/>
            <person name="Salamov A.A."/>
            <person name="Grigoriev I.V."/>
            <person name="Spatafora J.W."/>
            <person name="Berbee M.L."/>
        </authorList>
    </citation>
    <scope>NUCLEOTIDE SEQUENCE [LARGE SCALE GENOMIC DNA]</scope>
    <source>
        <strain evidence="1 2">NRRL 28638</strain>
    </source>
</reference>
<dbReference type="Proteomes" id="UP000070444">
    <property type="component" value="Unassembled WGS sequence"/>
</dbReference>
<evidence type="ECO:0000313" key="1">
    <source>
        <dbReference type="EMBL" id="KXN66996.1"/>
    </source>
</evidence>
<accession>A0A137NW48</accession>
<dbReference type="EMBL" id="KQ964669">
    <property type="protein sequence ID" value="KXN66996.1"/>
    <property type="molecule type" value="Genomic_DNA"/>
</dbReference>
<evidence type="ECO:0000313" key="2">
    <source>
        <dbReference type="Proteomes" id="UP000070444"/>
    </source>
</evidence>
<keyword evidence="2" id="KW-1185">Reference proteome</keyword>
<dbReference type="AlphaFoldDB" id="A0A137NW48"/>
<gene>
    <name evidence="1" type="ORF">CONCODRAFT_73282</name>
</gene>
<organism evidence="1 2">
    <name type="scientific">Conidiobolus coronatus (strain ATCC 28846 / CBS 209.66 / NRRL 28638)</name>
    <name type="common">Delacroixia coronata</name>
    <dbReference type="NCBI Taxonomy" id="796925"/>
    <lineage>
        <taxon>Eukaryota</taxon>
        <taxon>Fungi</taxon>
        <taxon>Fungi incertae sedis</taxon>
        <taxon>Zoopagomycota</taxon>
        <taxon>Entomophthoromycotina</taxon>
        <taxon>Entomophthoromycetes</taxon>
        <taxon>Entomophthorales</taxon>
        <taxon>Ancylistaceae</taxon>
        <taxon>Conidiobolus</taxon>
    </lineage>
</organism>
<name>A0A137NW48_CONC2</name>